<keyword evidence="3" id="KW-1185">Reference proteome</keyword>
<evidence type="ECO:0000313" key="2">
    <source>
        <dbReference type="EMBL" id="BAY82021.1"/>
    </source>
</evidence>
<dbReference type="Pfam" id="PF00188">
    <property type="entry name" value="CAP"/>
    <property type="match status" value="1"/>
</dbReference>
<dbReference type="CDD" id="cd05379">
    <property type="entry name" value="CAP_bacterial"/>
    <property type="match status" value="1"/>
</dbReference>
<organism evidence="2 3">
    <name type="scientific">Calothrix parasitica NIES-267</name>
    <dbReference type="NCBI Taxonomy" id="1973488"/>
    <lineage>
        <taxon>Bacteria</taxon>
        <taxon>Bacillati</taxon>
        <taxon>Cyanobacteriota</taxon>
        <taxon>Cyanophyceae</taxon>
        <taxon>Nostocales</taxon>
        <taxon>Calotrichaceae</taxon>
        <taxon>Calothrix</taxon>
    </lineage>
</organism>
<proteinExistence type="predicted"/>
<gene>
    <name evidence="2" type="ORF">NIES267_14990</name>
</gene>
<feature type="domain" description="SCP" evidence="1">
    <location>
        <begin position="113"/>
        <end position="220"/>
    </location>
</feature>
<dbReference type="PANTHER" id="PTHR31157:SF1">
    <property type="entry name" value="SCP DOMAIN-CONTAINING PROTEIN"/>
    <property type="match status" value="1"/>
</dbReference>
<evidence type="ECO:0000313" key="3">
    <source>
        <dbReference type="Proteomes" id="UP000218418"/>
    </source>
</evidence>
<evidence type="ECO:0000259" key="1">
    <source>
        <dbReference type="Pfam" id="PF00188"/>
    </source>
</evidence>
<dbReference type="Proteomes" id="UP000218418">
    <property type="component" value="Chromosome"/>
</dbReference>
<name>A0A1Z4LLA7_9CYAN</name>
<reference evidence="2 3" key="1">
    <citation type="submission" date="2017-06" db="EMBL/GenBank/DDBJ databases">
        <title>Genome sequencing of cyanobaciteial culture collection at National Institute for Environmental Studies (NIES).</title>
        <authorList>
            <person name="Hirose Y."/>
            <person name="Shimura Y."/>
            <person name="Fujisawa T."/>
            <person name="Nakamura Y."/>
            <person name="Kawachi M."/>
        </authorList>
    </citation>
    <scope>NUCLEOTIDE SEQUENCE [LARGE SCALE GENOMIC DNA]</scope>
    <source>
        <strain evidence="2 3">NIES-267</strain>
    </source>
</reference>
<sequence length="233" mass="25819">MRRILYWVAPFSLLAGCSSLEIIEPIPSVSETPSKIPESVKRRDNNLSLLEQRVIAEMNLARTNPQAYAAILEDYRKRFEGKRVKISKNVYLITQEGVPAVDEAISYLKTVSPVAPVTTSQGMSLAARDHVKDQGPKGIVGHNGSDGSDPFKRLSRYGKWQVTAGENISYGSHTARDIVMQLIIDDGVRDRGHRTNIFNPDFKVSGVAFGIHTTYRQMCVITYAGGYKESVSS</sequence>
<dbReference type="PANTHER" id="PTHR31157">
    <property type="entry name" value="SCP DOMAIN-CONTAINING PROTEIN"/>
    <property type="match status" value="1"/>
</dbReference>
<dbReference type="InterPro" id="IPR014044">
    <property type="entry name" value="CAP_dom"/>
</dbReference>
<dbReference type="SUPFAM" id="SSF55797">
    <property type="entry name" value="PR-1-like"/>
    <property type="match status" value="1"/>
</dbReference>
<dbReference type="PROSITE" id="PS51257">
    <property type="entry name" value="PROKAR_LIPOPROTEIN"/>
    <property type="match status" value="1"/>
</dbReference>
<dbReference type="Gene3D" id="3.40.33.10">
    <property type="entry name" value="CAP"/>
    <property type="match status" value="1"/>
</dbReference>
<protein>
    <submittedName>
        <fullName evidence="2">Allergen V5/Tpx-1 family protein</fullName>
    </submittedName>
</protein>
<dbReference type="EMBL" id="AP018227">
    <property type="protein sequence ID" value="BAY82021.1"/>
    <property type="molecule type" value="Genomic_DNA"/>
</dbReference>
<dbReference type="InterPro" id="IPR035940">
    <property type="entry name" value="CAP_sf"/>
</dbReference>
<dbReference type="OrthoDB" id="7550377at2"/>
<dbReference type="AlphaFoldDB" id="A0A1Z4LLA7"/>
<accession>A0A1Z4LLA7</accession>